<sequence>MGCHVKNEHKASNFLLEKKPIKPLFPRVRDHRALGRWRLLIKTDLDPRSVDSTRGLDRERRARTFTDRAAAAVYNTVEKDDGEDDDDDPRALCLQRFAGNACSC</sequence>
<keyword evidence="2" id="KW-1185">Reference proteome</keyword>
<name>A0AAV4HY04_9GAST</name>
<comment type="caution">
    <text evidence="1">The sequence shown here is derived from an EMBL/GenBank/DDBJ whole genome shotgun (WGS) entry which is preliminary data.</text>
</comment>
<dbReference type="EMBL" id="BMAT01005917">
    <property type="protein sequence ID" value="GFS02470.1"/>
    <property type="molecule type" value="Genomic_DNA"/>
</dbReference>
<dbReference type="AlphaFoldDB" id="A0AAV4HY04"/>
<evidence type="ECO:0008006" key="3">
    <source>
        <dbReference type="Google" id="ProtNLM"/>
    </source>
</evidence>
<reference evidence="1 2" key="1">
    <citation type="journal article" date="2021" name="Elife">
        <title>Chloroplast acquisition without the gene transfer in kleptoplastic sea slugs, Plakobranchus ocellatus.</title>
        <authorList>
            <person name="Maeda T."/>
            <person name="Takahashi S."/>
            <person name="Yoshida T."/>
            <person name="Shimamura S."/>
            <person name="Takaki Y."/>
            <person name="Nagai Y."/>
            <person name="Toyoda A."/>
            <person name="Suzuki Y."/>
            <person name="Arimoto A."/>
            <person name="Ishii H."/>
            <person name="Satoh N."/>
            <person name="Nishiyama T."/>
            <person name="Hasebe M."/>
            <person name="Maruyama T."/>
            <person name="Minagawa J."/>
            <person name="Obokata J."/>
            <person name="Shigenobu S."/>
        </authorList>
    </citation>
    <scope>NUCLEOTIDE SEQUENCE [LARGE SCALE GENOMIC DNA]</scope>
</reference>
<accession>A0AAV4HY04</accession>
<gene>
    <name evidence="1" type="ORF">ElyMa_002865800</name>
</gene>
<protein>
    <recommendedName>
        <fullName evidence="3">THAP-type domain-containing protein</fullName>
    </recommendedName>
</protein>
<dbReference type="Proteomes" id="UP000762676">
    <property type="component" value="Unassembled WGS sequence"/>
</dbReference>
<proteinExistence type="predicted"/>
<evidence type="ECO:0000313" key="1">
    <source>
        <dbReference type="EMBL" id="GFS02470.1"/>
    </source>
</evidence>
<evidence type="ECO:0000313" key="2">
    <source>
        <dbReference type="Proteomes" id="UP000762676"/>
    </source>
</evidence>
<organism evidence="1 2">
    <name type="scientific">Elysia marginata</name>
    <dbReference type="NCBI Taxonomy" id="1093978"/>
    <lineage>
        <taxon>Eukaryota</taxon>
        <taxon>Metazoa</taxon>
        <taxon>Spiralia</taxon>
        <taxon>Lophotrochozoa</taxon>
        <taxon>Mollusca</taxon>
        <taxon>Gastropoda</taxon>
        <taxon>Heterobranchia</taxon>
        <taxon>Euthyneura</taxon>
        <taxon>Panpulmonata</taxon>
        <taxon>Sacoglossa</taxon>
        <taxon>Placobranchoidea</taxon>
        <taxon>Plakobranchidae</taxon>
        <taxon>Elysia</taxon>
    </lineage>
</organism>